<dbReference type="CDD" id="cd08563">
    <property type="entry name" value="GDPD_TtGDE_like"/>
    <property type="match status" value="1"/>
</dbReference>
<dbReference type="Proteomes" id="UP001344888">
    <property type="component" value="Unassembled WGS sequence"/>
</dbReference>
<dbReference type="EMBL" id="JARSFG010000011">
    <property type="protein sequence ID" value="MEC1178406.1"/>
    <property type="molecule type" value="Genomic_DNA"/>
</dbReference>
<keyword evidence="3" id="KW-1185">Reference proteome</keyword>
<dbReference type="Gene3D" id="3.20.20.190">
    <property type="entry name" value="Phosphatidylinositol (PI) phosphodiesterase"/>
    <property type="match status" value="1"/>
</dbReference>
<dbReference type="SUPFAM" id="SSF51695">
    <property type="entry name" value="PLC-like phosphodiesterases"/>
    <property type="match status" value="1"/>
</dbReference>
<dbReference type="AlphaFoldDB" id="A0AAW9NUE6"/>
<dbReference type="PANTHER" id="PTHR46211:SF1">
    <property type="entry name" value="GLYCEROPHOSPHODIESTER PHOSPHODIESTERASE, CYTOPLASMIC"/>
    <property type="match status" value="1"/>
</dbReference>
<dbReference type="GO" id="GO:0008081">
    <property type="term" value="F:phosphoric diester hydrolase activity"/>
    <property type="evidence" value="ECO:0007669"/>
    <property type="project" value="InterPro"/>
</dbReference>
<dbReference type="RefSeq" id="WP_326122928.1">
    <property type="nucleotide sequence ID" value="NZ_JARSFG010000011.1"/>
</dbReference>
<sequence>MNKPAIFAHRGASGQFPENTMRAFEEALQSGVNGIELDVQLTKDGEVIIIHDEKIDRTTNGQGFVKDFTLAELETFDAGGWFSSKFEGERLVTLDKVLAWMQKEGNHLLRLNIELKNDQIQYVGLEDKVLALINKYDLQERIIISSFNPFSLQRVRMQNANIEIGYLIFGMPDNALWIAKEIGANAIHCEAPYALSAYGEAAKKAGYPLRIYTVNAEDEYKQLMKAGVEVIMTDFPERFN</sequence>
<proteinExistence type="predicted"/>
<feature type="domain" description="GP-PDE" evidence="1">
    <location>
        <begin position="4"/>
        <end position="240"/>
    </location>
</feature>
<evidence type="ECO:0000259" key="1">
    <source>
        <dbReference type="PROSITE" id="PS51704"/>
    </source>
</evidence>
<dbReference type="GO" id="GO:0006629">
    <property type="term" value="P:lipid metabolic process"/>
    <property type="evidence" value="ECO:0007669"/>
    <property type="project" value="InterPro"/>
</dbReference>
<dbReference type="PROSITE" id="PS51704">
    <property type="entry name" value="GP_PDE"/>
    <property type="match status" value="1"/>
</dbReference>
<reference evidence="2 3" key="1">
    <citation type="submission" date="2023-03" db="EMBL/GenBank/DDBJ databases">
        <title>Bacillus Genome Sequencing.</title>
        <authorList>
            <person name="Dunlap C."/>
        </authorList>
    </citation>
    <scope>NUCLEOTIDE SEQUENCE [LARGE SCALE GENOMIC DNA]</scope>
    <source>
        <strain evidence="2 3">B-59205</strain>
    </source>
</reference>
<gene>
    <name evidence="2" type="ORF">P9B03_07930</name>
</gene>
<dbReference type="PROSITE" id="PS50007">
    <property type="entry name" value="PIPLC_X_DOMAIN"/>
    <property type="match status" value="1"/>
</dbReference>
<protein>
    <submittedName>
        <fullName evidence="2">Glycerophosphodiester phosphodiesterase</fullName>
    </submittedName>
</protein>
<dbReference type="Pfam" id="PF03009">
    <property type="entry name" value="GDPD"/>
    <property type="match status" value="1"/>
</dbReference>
<comment type="caution">
    <text evidence="2">The sequence shown here is derived from an EMBL/GenBank/DDBJ whole genome shotgun (WGS) entry which is preliminary data.</text>
</comment>
<evidence type="ECO:0000313" key="3">
    <source>
        <dbReference type="Proteomes" id="UP001344888"/>
    </source>
</evidence>
<dbReference type="InterPro" id="IPR030395">
    <property type="entry name" value="GP_PDE_dom"/>
</dbReference>
<evidence type="ECO:0000313" key="2">
    <source>
        <dbReference type="EMBL" id="MEC1178406.1"/>
    </source>
</evidence>
<dbReference type="PANTHER" id="PTHR46211">
    <property type="entry name" value="GLYCEROPHOSPHORYL DIESTER PHOSPHODIESTERASE"/>
    <property type="match status" value="1"/>
</dbReference>
<organism evidence="2 3">
    <name type="scientific">Metasolibacillus meyeri</name>
    <dbReference type="NCBI Taxonomy" id="1071052"/>
    <lineage>
        <taxon>Bacteria</taxon>
        <taxon>Bacillati</taxon>
        <taxon>Bacillota</taxon>
        <taxon>Bacilli</taxon>
        <taxon>Bacillales</taxon>
        <taxon>Caryophanaceae</taxon>
        <taxon>Metasolibacillus</taxon>
    </lineage>
</organism>
<dbReference type="InterPro" id="IPR017946">
    <property type="entry name" value="PLC-like_Pdiesterase_TIM-brl"/>
</dbReference>
<name>A0AAW9NUE6_9BACL</name>
<accession>A0AAW9NUE6</accession>